<dbReference type="EMBL" id="HG793140">
    <property type="protein sequence ID" value="CRL22086.1"/>
    <property type="molecule type" value="Genomic_DNA"/>
</dbReference>
<proteinExistence type="predicted"/>
<protein>
    <submittedName>
        <fullName evidence="2">Str. FM013</fullName>
    </submittedName>
</protein>
<evidence type="ECO:0000256" key="1">
    <source>
        <dbReference type="SAM" id="MobiDB-lite"/>
    </source>
</evidence>
<feature type="region of interest" description="Disordered" evidence="1">
    <location>
        <begin position="1"/>
        <end position="33"/>
    </location>
</feature>
<dbReference type="AlphaFoldDB" id="A0A0G4P6Z3"/>
<evidence type="ECO:0000313" key="2">
    <source>
        <dbReference type="EMBL" id="CRL22086.1"/>
    </source>
</evidence>
<organism evidence="2 3">
    <name type="scientific">Penicillium camemberti (strain FM 013)</name>
    <dbReference type="NCBI Taxonomy" id="1429867"/>
    <lineage>
        <taxon>Eukaryota</taxon>
        <taxon>Fungi</taxon>
        <taxon>Dikarya</taxon>
        <taxon>Ascomycota</taxon>
        <taxon>Pezizomycotina</taxon>
        <taxon>Eurotiomycetes</taxon>
        <taxon>Eurotiomycetidae</taxon>
        <taxon>Eurotiales</taxon>
        <taxon>Aspergillaceae</taxon>
        <taxon>Penicillium</taxon>
    </lineage>
</organism>
<accession>A0A0G4P6Z3</accession>
<gene>
    <name evidence="2" type="ORF">PCAMFM013_S007g000067</name>
</gene>
<dbReference type="Proteomes" id="UP000053732">
    <property type="component" value="Unassembled WGS sequence"/>
</dbReference>
<sequence>MQGSHPVIGGVGAPSKPDRVSLLEPGHPCSPRARQGLQFRKNVNHVIVTDADADARRKMLEIESKMSVQDFFHS</sequence>
<reference evidence="2 3" key="1">
    <citation type="journal article" date="2014" name="Nat. Commun.">
        <title>Multiple recent horizontal transfers of a large genomic region in cheese making fungi.</title>
        <authorList>
            <person name="Cheeseman K."/>
            <person name="Ropars J."/>
            <person name="Renault P."/>
            <person name="Dupont J."/>
            <person name="Gouzy J."/>
            <person name="Branca A."/>
            <person name="Abraham A.L."/>
            <person name="Ceppi M."/>
            <person name="Conseiller E."/>
            <person name="Debuchy R."/>
            <person name="Malagnac F."/>
            <person name="Goarin A."/>
            <person name="Silar P."/>
            <person name="Lacoste S."/>
            <person name="Sallet E."/>
            <person name="Bensimon A."/>
            <person name="Giraud T."/>
            <person name="Brygoo Y."/>
        </authorList>
    </citation>
    <scope>NUCLEOTIDE SEQUENCE [LARGE SCALE GENOMIC DNA]</scope>
    <source>
        <strain evidence="3">FM 013</strain>
    </source>
</reference>
<evidence type="ECO:0000313" key="3">
    <source>
        <dbReference type="Proteomes" id="UP000053732"/>
    </source>
</evidence>
<keyword evidence="3" id="KW-1185">Reference proteome</keyword>
<name>A0A0G4P6Z3_PENC3</name>